<evidence type="ECO:0000256" key="1">
    <source>
        <dbReference type="SAM" id="Phobius"/>
    </source>
</evidence>
<feature type="transmembrane region" description="Helical" evidence="1">
    <location>
        <begin position="15"/>
        <end position="36"/>
    </location>
</feature>
<feature type="transmembrane region" description="Helical" evidence="1">
    <location>
        <begin position="214"/>
        <end position="233"/>
    </location>
</feature>
<evidence type="ECO:0000313" key="2">
    <source>
        <dbReference type="EMBL" id="MCQ4637319.1"/>
    </source>
</evidence>
<dbReference type="RefSeq" id="WP_256132511.1">
    <property type="nucleotide sequence ID" value="NZ_JANFXK010000012.1"/>
</dbReference>
<feature type="transmembrane region" description="Helical" evidence="1">
    <location>
        <begin position="168"/>
        <end position="194"/>
    </location>
</feature>
<dbReference type="Pfam" id="PF12730">
    <property type="entry name" value="ABC2_membrane_4"/>
    <property type="match status" value="1"/>
</dbReference>
<sequence length="240" mass="25837">MSVSLEYGKLKRTGFYPAFVGGGLLAAAIPIANTALRQDVFTSVKESPFVVLMDANWQMMAMLNVFMIVIGACIVYHIEYADNALQKMEALPAKGESMFFSKCFVLAAASVFMIALETAALAFCVRCWFSPPEDFAAQLFSSMGFATALSVPAVILMMGISSACRNMWISLGIGVIGIFATVVIPPGSLILSMFPFTLPFQTFSGAGEGEAGELLLGALVEMAVFCAAELVYLRIRRNVQ</sequence>
<gene>
    <name evidence="2" type="ORF">NE619_11345</name>
</gene>
<keyword evidence="1" id="KW-1133">Transmembrane helix</keyword>
<dbReference type="EMBL" id="JANFXK010000012">
    <property type="protein sequence ID" value="MCQ4637319.1"/>
    <property type="molecule type" value="Genomic_DNA"/>
</dbReference>
<name>A0ABT1RQ44_9FIRM</name>
<keyword evidence="3" id="KW-1185">Reference proteome</keyword>
<comment type="caution">
    <text evidence="2">The sequence shown here is derived from an EMBL/GenBank/DDBJ whole genome shotgun (WGS) entry which is preliminary data.</text>
</comment>
<proteinExistence type="predicted"/>
<reference evidence="2 3" key="1">
    <citation type="submission" date="2022-06" db="EMBL/GenBank/DDBJ databases">
        <title>Isolation of gut microbiota from human fecal samples.</title>
        <authorList>
            <person name="Pamer E.G."/>
            <person name="Barat B."/>
            <person name="Waligurski E."/>
            <person name="Medina S."/>
            <person name="Paddock L."/>
            <person name="Mostad J."/>
        </authorList>
    </citation>
    <scope>NUCLEOTIDE SEQUENCE [LARGE SCALE GENOMIC DNA]</scope>
    <source>
        <strain evidence="2 3">SL.3.17</strain>
    </source>
</reference>
<keyword evidence="1" id="KW-0472">Membrane</keyword>
<organism evidence="2 3">
    <name type="scientific">Anaerovorax odorimutans</name>
    <dbReference type="NCBI Taxonomy" id="109327"/>
    <lineage>
        <taxon>Bacteria</taxon>
        <taxon>Bacillati</taxon>
        <taxon>Bacillota</taxon>
        <taxon>Clostridia</taxon>
        <taxon>Peptostreptococcales</taxon>
        <taxon>Anaerovoracaceae</taxon>
        <taxon>Anaerovorax</taxon>
    </lineage>
</organism>
<keyword evidence="1" id="KW-0812">Transmembrane</keyword>
<dbReference type="Proteomes" id="UP001524502">
    <property type="component" value="Unassembled WGS sequence"/>
</dbReference>
<accession>A0ABT1RQ44</accession>
<feature type="transmembrane region" description="Helical" evidence="1">
    <location>
        <begin position="56"/>
        <end position="78"/>
    </location>
</feature>
<evidence type="ECO:0000313" key="3">
    <source>
        <dbReference type="Proteomes" id="UP001524502"/>
    </source>
</evidence>
<feature type="transmembrane region" description="Helical" evidence="1">
    <location>
        <begin position="99"/>
        <end position="123"/>
    </location>
</feature>
<protein>
    <submittedName>
        <fullName evidence="2">ABC transporter permease</fullName>
    </submittedName>
</protein>
<feature type="transmembrane region" description="Helical" evidence="1">
    <location>
        <begin position="135"/>
        <end position="156"/>
    </location>
</feature>